<proteinExistence type="predicted"/>
<dbReference type="InterPro" id="IPR023393">
    <property type="entry name" value="START-like_dom_sf"/>
</dbReference>
<dbReference type="AlphaFoldDB" id="A0A9D9IQV8"/>
<reference evidence="1" key="1">
    <citation type="submission" date="2020-10" db="EMBL/GenBank/DDBJ databases">
        <authorList>
            <person name="Gilroy R."/>
        </authorList>
    </citation>
    <scope>NUCLEOTIDE SEQUENCE</scope>
    <source>
        <strain evidence="1">6919</strain>
    </source>
</reference>
<accession>A0A9D9IQV8</accession>
<gene>
    <name evidence="1" type="ORF">IAB88_05470</name>
</gene>
<dbReference type="Gene3D" id="3.30.530.20">
    <property type="match status" value="1"/>
</dbReference>
<evidence type="ECO:0000313" key="2">
    <source>
        <dbReference type="Proteomes" id="UP000823598"/>
    </source>
</evidence>
<organism evidence="1 2">
    <name type="scientific">Candidatus Limisoma faecipullorum</name>
    <dbReference type="NCBI Taxonomy" id="2840854"/>
    <lineage>
        <taxon>Bacteria</taxon>
        <taxon>Pseudomonadati</taxon>
        <taxon>Bacteroidota</taxon>
        <taxon>Bacteroidia</taxon>
        <taxon>Bacteroidales</taxon>
        <taxon>Candidatus Limisoma</taxon>
    </lineage>
</organism>
<dbReference type="Proteomes" id="UP000823598">
    <property type="component" value="Unassembled WGS sequence"/>
</dbReference>
<sequence length="138" mass="15379">MSTFKSDERSISASLATVYGRLSDTEGLQRLADGIPAELKEKADIRIDGDNFTLSTPQVGDISFKVSKRVPNERIRLETTSSPLPFSIDIALSAENESETKIRVETKIELNPIIKPMISKPIQNMTDKFAEFLATIQY</sequence>
<dbReference type="EMBL" id="JADIMC010000063">
    <property type="protein sequence ID" value="MBO8476424.1"/>
    <property type="molecule type" value="Genomic_DNA"/>
</dbReference>
<reference evidence="1" key="2">
    <citation type="journal article" date="2021" name="PeerJ">
        <title>Extensive microbial diversity within the chicken gut microbiome revealed by metagenomics and culture.</title>
        <authorList>
            <person name="Gilroy R."/>
            <person name="Ravi A."/>
            <person name="Getino M."/>
            <person name="Pursley I."/>
            <person name="Horton D.L."/>
            <person name="Alikhan N.F."/>
            <person name="Baker D."/>
            <person name="Gharbi K."/>
            <person name="Hall N."/>
            <person name="Watson M."/>
            <person name="Adriaenssens E.M."/>
            <person name="Foster-Nyarko E."/>
            <person name="Jarju S."/>
            <person name="Secka A."/>
            <person name="Antonio M."/>
            <person name="Oren A."/>
            <person name="Chaudhuri R.R."/>
            <person name="La Ragione R."/>
            <person name="Hildebrand F."/>
            <person name="Pallen M.J."/>
        </authorList>
    </citation>
    <scope>NUCLEOTIDE SEQUENCE</scope>
    <source>
        <strain evidence="1">6919</strain>
    </source>
</reference>
<evidence type="ECO:0000313" key="1">
    <source>
        <dbReference type="EMBL" id="MBO8476424.1"/>
    </source>
</evidence>
<comment type="caution">
    <text evidence="1">The sequence shown here is derived from an EMBL/GenBank/DDBJ whole genome shotgun (WGS) entry which is preliminary data.</text>
</comment>
<protein>
    <recommendedName>
        <fullName evidence="3">Polyketide cyclase / dehydrase and lipid transport</fullName>
    </recommendedName>
</protein>
<evidence type="ECO:0008006" key="3">
    <source>
        <dbReference type="Google" id="ProtNLM"/>
    </source>
</evidence>
<name>A0A9D9IQV8_9BACT</name>
<dbReference type="SUPFAM" id="SSF55961">
    <property type="entry name" value="Bet v1-like"/>
    <property type="match status" value="1"/>
</dbReference>